<organism evidence="1">
    <name type="scientific">bioreactor metagenome</name>
    <dbReference type="NCBI Taxonomy" id="1076179"/>
    <lineage>
        <taxon>unclassified sequences</taxon>
        <taxon>metagenomes</taxon>
        <taxon>ecological metagenomes</taxon>
    </lineage>
</organism>
<comment type="caution">
    <text evidence="1">The sequence shown here is derived from an EMBL/GenBank/DDBJ whole genome shotgun (WGS) entry which is preliminary data.</text>
</comment>
<dbReference type="AlphaFoldDB" id="A0A645FWA2"/>
<sequence length="64" mass="7909">MLFIFKFYFLSRNREIYRAIAREHDTSAIRVYRLAHGRRGRCDKDYYIIKKLREKGLITNIFHK</sequence>
<accession>A0A645FWA2</accession>
<protein>
    <submittedName>
        <fullName evidence="1">Uncharacterized protein</fullName>
    </submittedName>
</protein>
<gene>
    <name evidence="1" type="ORF">SDC9_166100</name>
</gene>
<reference evidence="1" key="1">
    <citation type="submission" date="2019-08" db="EMBL/GenBank/DDBJ databases">
        <authorList>
            <person name="Kucharzyk K."/>
            <person name="Murdoch R.W."/>
            <person name="Higgins S."/>
            <person name="Loffler F."/>
        </authorList>
    </citation>
    <scope>NUCLEOTIDE SEQUENCE</scope>
</reference>
<evidence type="ECO:0000313" key="1">
    <source>
        <dbReference type="EMBL" id="MPN18737.1"/>
    </source>
</evidence>
<name>A0A645FWA2_9ZZZZ</name>
<dbReference type="EMBL" id="VSSQ01066135">
    <property type="protein sequence ID" value="MPN18737.1"/>
    <property type="molecule type" value="Genomic_DNA"/>
</dbReference>
<proteinExistence type="predicted"/>